<evidence type="ECO:0000313" key="9">
    <source>
        <dbReference type="Proteomes" id="UP000053087"/>
    </source>
</evidence>
<dbReference type="PANTHER" id="PTHR34990">
    <property type="entry name" value="UDP-2,3-DIACYLGLUCOSAMINE HYDROLASE-RELATED"/>
    <property type="match status" value="1"/>
</dbReference>
<dbReference type="OrthoDB" id="31433at2157"/>
<dbReference type="Gene3D" id="3.60.21.10">
    <property type="match status" value="1"/>
</dbReference>
<evidence type="ECO:0000256" key="2">
    <source>
        <dbReference type="ARBA" id="ARBA00022519"/>
    </source>
</evidence>
<keyword evidence="5" id="KW-0464">Manganese</keyword>
<dbReference type="EMBL" id="JAAYQL010000005">
    <property type="protein sequence ID" value="NLK31428.1"/>
    <property type="molecule type" value="Genomic_DNA"/>
</dbReference>
<evidence type="ECO:0000256" key="5">
    <source>
        <dbReference type="ARBA" id="ARBA00023211"/>
    </source>
</evidence>
<dbReference type="GO" id="GO:0016020">
    <property type="term" value="C:membrane"/>
    <property type="evidence" value="ECO:0007669"/>
    <property type="project" value="GOC"/>
</dbReference>
<accession>A0A660HTP4</accession>
<keyword evidence="1" id="KW-1003">Cell membrane</keyword>
<organism evidence="7 9">
    <name type="scientific">Methanosarcina flavescens</name>
    <dbReference type="NCBI Taxonomy" id="1715806"/>
    <lineage>
        <taxon>Archaea</taxon>
        <taxon>Methanobacteriati</taxon>
        <taxon>Methanobacteriota</taxon>
        <taxon>Stenosarchaea group</taxon>
        <taxon>Methanomicrobia</taxon>
        <taxon>Methanosarcinales</taxon>
        <taxon>Methanosarcinaceae</taxon>
        <taxon>Methanosarcina</taxon>
    </lineage>
</organism>
<reference evidence="8 10" key="3">
    <citation type="journal article" date="2020" name="Biotechnol. Biofuels">
        <title>New insights from the biogas microbiome by comprehensive genome-resolved metagenomics of nearly 1600 species originating from multiple anaerobic digesters.</title>
        <authorList>
            <person name="Campanaro S."/>
            <person name="Treu L."/>
            <person name="Rodriguez-R L.M."/>
            <person name="Kovalovszki A."/>
            <person name="Ziels R.M."/>
            <person name="Maus I."/>
            <person name="Zhu X."/>
            <person name="Kougias P.G."/>
            <person name="Basile A."/>
            <person name="Luo G."/>
            <person name="Schluter A."/>
            <person name="Konstantinidis K.T."/>
            <person name="Angelidaki I."/>
        </authorList>
    </citation>
    <scope>NUCLEOTIDE SEQUENCE [LARGE SCALE GENOMIC DNA]</scope>
    <source>
        <strain evidence="8">AS22ysBPME_46</strain>
    </source>
</reference>
<evidence type="ECO:0000256" key="1">
    <source>
        <dbReference type="ARBA" id="ARBA00022475"/>
    </source>
</evidence>
<dbReference type="Pfam" id="PF00149">
    <property type="entry name" value="Metallophos"/>
    <property type="match status" value="1"/>
</dbReference>
<keyword evidence="2" id="KW-0997">Cell inner membrane</keyword>
<evidence type="ECO:0000313" key="8">
    <source>
        <dbReference type="EMBL" id="NLK31428.1"/>
    </source>
</evidence>
<dbReference type="InterPro" id="IPR043461">
    <property type="entry name" value="LpxH-like"/>
</dbReference>
<reference evidence="7" key="2">
    <citation type="submission" date="2018-10" db="EMBL/GenBank/DDBJ databases">
        <authorList>
            <person name="Fischer M.A."/>
            <person name="Kern T."/>
            <person name="Deppenmeier U."/>
            <person name="Schmitz R.A."/>
            <person name="Rother M."/>
        </authorList>
    </citation>
    <scope>NUCLEOTIDE SEQUENCE</scope>
    <source>
        <strain evidence="7">E03.2</strain>
    </source>
</reference>
<keyword evidence="3" id="KW-0479">Metal-binding</keyword>
<dbReference type="Proteomes" id="UP000053087">
    <property type="component" value="Chromosome"/>
</dbReference>
<evidence type="ECO:0000313" key="10">
    <source>
        <dbReference type="Proteomes" id="UP000585579"/>
    </source>
</evidence>
<dbReference type="KEGG" id="mfz:AOB57_011290"/>
<dbReference type="InterPro" id="IPR029052">
    <property type="entry name" value="Metallo-depent_PP-like"/>
</dbReference>
<dbReference type="AlphaFoldDB" id="A0A660HTP4"/>
<dbReference type="GO" id="GO:0046872">
    <property type="term" value="F:metal ion binding"/>
    <property type="evidence" value="ECO:0007669"/>
    <property type="project" value="UniProtKB-KW"/>
</dbReference>
<dbReference type="RefSeq" id="WP_054299325.1">
    <property type="nucleotide sequence ID" value="NZ_CP032683.1"/>
</dbReference>
<dbReference type="GO" id="GO:0008758">
    <property type="term" value="F:UDP-2,3-diacylglucosamine hydrolase activity"/>
    <property type="evidence" value="ECO:0007669"/>
    <property type="project" value="TreeGrafter"/>
</dbReference>
<dbReference type="InterPro" id="IPR004843">
    <property type="entry name" value="Calcineurin-like_PHP"/>
</dbReference>
<feature type="domain" description="Calcineurin-like phosphoesterase" evidence="6">
    <location>
        <begin position="6"/>
        <end position="131"/>
    </location>
</feature>
<dbReference type="Proteomes" id="UP000585579">
    <property type="component" value="Unassembled WGS sequence"/>
</dbReference>
<name>A0A660HTP4_9EURY</name>
<gene>
    <name evidence="7" type="ORF">AOB57_011290</name>
    <name evidence="8" type="ORF">GX302_00895</name>
</gene>
<protein>
    <recommendedName>
        <fullName evidence="6">Calcineurin-like phosphoesterase domain-containing protein</fullName>
    </recommendedName>
</protein>
<evidence type="ECO:0000256" key="3">
    <source>
        <dbReference type="ARBA" id="ARBA00022723"/>
    </source>
</evidence>
<evidence type="ECO:0000256" key="4">
    <source>
        <dbReference type="ARBA" id="ARBA00023136"/>
    </source>
</evidence>
<reference evidence="7 9" key="1">
    <citation type="journal article" date="2016" name="Int. J. Syst. Evol. Microbiol.">
        <title>Methanosarcina flavescens sp. nov., a methanogenic archaeon isolated from a full-scale anaerobic digester.</title>
        <authorList>
            <person name="Kern T."/>
            <person name="Fischer M.A."/>
            <person name="Deppenmeier U."/>
            <person name="Schmitz R.A."/>
            <person name="Rother M."/>
        </authorList>
    </citation>
    <scope>NUCLEOTIDE SEQUENCE [LARGE SCALE GENOMIC DNA]</scope>
    <source>
        <strain evidence="7 9">E03.2</strain>
    </source>
</reference>
<dbReference type="EMBL" id="CP032683">
    <property type="protein sequence ID" value="AYK15697.1"/>
    <property type="molecule type" value="Genomic_DNA"/>
</dbReference>
<evidence type="ECO:0000259" key="6">
    <source>
        <dbReference type="Pfam" id="PF00149"/>
    </source>
</evidence>
<keyword evidence="4" id="KW-0472">Membrane</keyword>
<dbReference type="SUPFAM" id="SSF56300">
    <property type="entry name" value="Metallo-dependent phosphatases"/>
    <property type="match status" value="1"/>
</dbReference>
<keyword evidence="9" id="KW-1185">Reference proteome</keyword>
<proteinExistence type="predicted"/>
<dbReference type="GO" id="GO:0009245">
    <property type="term" value="P:lipid A biosynthetic process"/>
    <property type="evidence" value="ECO:0007669"/>
    <property type="project" value="TreeGrafter"/>
</dbReference>
<dbReference type="GeneID" id="53688706"/>
<evidence type="ECO:0000313" key="7">
    <source>
        <dbReference type="EMBL" id="AYK15697.1"/>
    </source>
</evidence>
<sequence length="262" mass="30842">MIGKSIIAVSDVHLGLTIGKDRPEEEKHREAQFGDFLDTLDFSKISDFILLGDILDFWRHDYLSVIVDEKYYLDKFKELKCKHTNTNFHYIVGNHDYYLLWLNKNGADYSIDIKKSVKIRSKDEVFYFIHGYQFEVLSWSLYKSLALYENFCEDMCLIGEEGSRFADNLWKFYLEKITRAVKSPGSLKGFRTDKFEIYKLKELERDFESREISSHITPLTLTEEISCKSRELLSQIESTEKEQKLSGLSPEESYAIIKEIRK</sequence>